<dbReference type="Proteomes" id="UP000202170">
    <property type="component" value="Segment"/>
</dbReference>
<feature type="compositionally biased region" description="Basic and acidic residues" evidence="1">
    <location>
        <begin position="125"/>
        <end position="135"/>
    </location>
</feature>
<feature type="region of interest" description="Disordered" evidence="1">
    <location>
        <begin position="104"/>
        <end position="182"/>
    </location>
</feature>
<dbReference type="RefSeq" id="YP_009287556.1">
    <property type="nucleotide sequence ID" value="NC_031074.1"/>
</dbReference>
<evidence type="ECO:0000313" key="2">
    <source>
        <dbReference type="EMBL" id="AOE43777.1"/>
    </source>
</evidence>
<evidence type="ECO:0000256" key="1">
    <source>
        <dbReference type="SAM" id="MobiDB-lite"/>
    </source>
</evidence>
<name>A0A1B3AYF4_9CAUD</name>
<feature type="compositionally biased region" description="Basic and acidic residues" evidence="1">
    <location>
        <begin position="167"/>
        <end position="182"/>
    </location>
</feature>
<accession>A0A1B3AYF4</accession>
<keyword evidence="3" id="KW-1185">Reference proteome</keyword>
<dbReference type="KEGG" id="vg:29080352"/>
<dbReference type="GeneID" id="29080352"/>
<protein>
    <submittedName>
        <fullName evidence="2">Uncharacterized protein</fullName>
    </submittedName>
</protein>
<proteinExistence type="predicted"/>
<sequence length="305" mass="34644">MRIRSTKPEFWRSETISRLDWSTRLVLKGIESYVDDNGVGKDSPVLFAADVFPHDLARDSRDTLARVEDGFLQLAAAGILIRYEAAGEHLIYVDRWKTWQRIDRPNKGRFPRPDGTLEFSEDVDRESYTNTREDSLPGTGEQGNRGTGEQKSPSPPPSSESSPTPAESKEIELRGVEEDRPDVERVCGHLAQRMLDNGTRKPAITKSWRDEARRLLDNDKIPESDIHAVIDWCQNDSFWKSNILSVPKLRKKFDTLKLQMHNRGGRADGTVRGAQAARAVMNVDVRALADQFAESDRQIENERPF</sequence>
<evidence type="ECO:0000313" key="3">
    <source>
        <dbReference type="Proteomes" id="UP000202170"/>
    </source>
</evidence>
<reference evidence="3" key="1">
    <citation type="submission" date="2016-07" db="EMBL/GenBank/DDBJ databases">
        <authorList>
            <person name="Florea S."/>
            <person name="Webb J.S."/>
            <person name="Jaromczyk J."/>
            <person name="Schardl C.L."/>
        </authorList>
    </citation>
    <scope>NUCLEOTIDE SEQUENCE [LARGE SCALE GENOMIC DNA]</scope>
</reference>
<organism evidence="2 3">
    <name type="scientific">Gordonia phage Bantam</name>
    <dbReference type="NCBI Taxonomy" id="1887641"/>
    <lineage>
        <taxon>Viruses</taxon>
        <taxon>Duplodnaviria</taxon>
        <taxon>Heunggongvirae</taxon>
        <taxon>Uroviricota</taxon>
        <taxon>Caudoviricetes</taxon>
        <taxon>Bantamvirus</taxon>
        <taxon>Bantamvirus bantam</taxon>
    </lineage>
</organism>
<dbReference type="OrthoDB" id="4926at10239"/>
<dbReference type="EMBL" id="KX557272">
    <property type="protein sequence ID" value="AOE43777.1"/>
    <property type="molecule type" value="Genomic_DNA"/>
</dbReference>
<gene>
    <name evidence="2" type="primary">88</name>
    <name evidence="2" type="ORF">SEA_BANTAM_88</name>
</gene>